<dbReference type="GO" id="GO:0005829">
    <property type="term" value="C:cytosol"/>
    <property type="evidence" value="ECO:0007669"/>
    <property type="project" value="TreeGrafter"/>
</dbReference>
<dbReference type="AlphaFoldDB" id="A0A382HMI1"/>
<dbReference type="Gene3D" id="3.40.50.1000">
    <property type="entry name" value="HAD superfamily/HAD-like"/>
    <property type="match status" value="1"/>
</dbReference>
<proteinExistence type="predicted"/>
<dbReference type="SUPFAM" id="SSF56784">
    <property type="entry name" value="HAD-like"/>
    <property type="match status" value="1"/>
</dbReference>
<gene>
    <name evidence="1" type="ORF">METZ01_LOCUS241253</name>
</gene>
<dbReference type="PANTHER" id="PTHR10000:SF8">
    <property type="entry name" value="HAD SUPERFAMILY HYDROLASE-LIKE, TYPE 3"/>
    <property type="match status" value="1"/>
</dbReference>
<reference evidence="1" key="1">
    <citation type="submission" date="2018-05" db="EMBL/GenBank/DDBJ databases">
        <authorList>
            <person name="Lanie J.A."/>
            <person name="Ng W.-L."/>
            <person name="Kazmierczak K.M."/>
            <person name="Andrzejewski T.M."/>
            <person name="Davidsen T.M."/>
            <person name="Wayne K.J."/>
            <person name="Tettelin H."/>
            <person name="Glass J.I."/>
            <person name="Rusch D."/>
            <person name="Podicherti R."/>
            <person name="Tsui H.-C.T."/>
            <person name="Winkler M.E."/>
        </authorList>
    </citation>
    <scope>NUCLEOTIDE SEQUENCE</scope>
</reference>
<accession>A0A382HMI1</accession>
<dbReference type="InterPro" id="IPR023214">
    <property type="entry name" value="HAD_sf"/>
</dbReference>
<protein>
    <recommendedName>
        <fullName evidence="2">Sucrose phosphatase-like domain-containing protein</fullName>
    </recommendedName>
</protein>
<dbReference type="Gene3D" id="3.90.1070.10">
    <property type="match status" value="1"/>
</dbReference>
<dbReference type="Pfam" id="PF08282">
    <property type="entry name" value="Hydrolase_3"/>
    <property type="match status" value="1"/>
</dbReference>
<dbReference type="GO" id="GO:0016791">
    <property type="term" value="F:phosphatase activity"/>
    <property type="evidence" value="ECO:0007669"/>
    <property type="project" value="TreeGrafter"/>
</dbReference>
<name>A0A382HMI1_9ZZZZ</name>
<dbReference type="InterPro" id="IPR036412">
    <property type="entry name" value="HAD-like_sf"/>
</dbReference>
<organism evidence="1">
    <name type="scientific">marine metagenome</name>
    <dbReference type="NCBI Taxonomy" id="408172"/>
    <lineage>
        <taxon>unclassified sequences</taxon>
        <taxon>metagenomes</taxon>
        <taxon>ecological metagenomes</taxon>
    </lineage>
</organism>
<evidence type="ECO:0008006" key="2">
    <source>
        <dbReference type="Google" id="ProtNLM"/>
    </source>
</evidence>
<sequence length="203" mass="21580">MSHVIDYARQLGLDTPQICDGGATVLDPSTGKATWCNPLDPVDAERIVRLLHETGTPFIATFPGGSTEEIGGVTHWNLIRVSALDISEQAAGSLADRFQNDANTQAIKVYLPYNDLWAVDFTRRGVDKAAATIVLANMIGVQLGQMAGAGDSYNDVPLLRACGLAIAMGDAPEEVKAIADYVAPTAEEDGLAVAIQEFVLPRI</sequence>
<evidence type="ECO:0000313" key="1">
    <source>
        <dbReference type="EMBL" id="SVB88399.1"/>
    </source>
</evidence>
<dbReference type="PANTHER" id="PTHR10000">
    <property type="entry name" value="PHOSPHOSERINE PHOSPHATASE"/>
    <property type="match status" value="1"/>
</dbReference>
<dbReference type="EMBL" id="UINC01062112">
    <property type="protein sequence ID" value="SVB88399.1"/>
    <property type="molecule type" value="Genomic_DNA"/>
</dbReference>
<dbReference type="GO" id="GO:0000287">
    <property type="term" value="F:magnesium ion binding"/>
    <property type="evidence" value="ECO:0007669"/>
    <property type="project" value="TreeGrafter"/>
</dbReference>